<dbReference type="InterPro" id="IPR027417">
    <property type="entry name" value="P-loop_NTPase"/>
</dbReference>
<dbReference type="Pfam" id="PF13476">
    <property type="entry name" value="AAA_23"/>
    <property type="match status" value="1"/>
</dbReference>
<name>A0AB36TMH1_ACETH</name>
<accession>A0AB36TMH1</accession>
<dbReference type="Gene3D" id="3.40.50.300">
    <property type="entry name" value="P-loop containing nucleotide triphosphate hydrolases"/>
    <property type="match status" value="1"/>
</dbReference>
<protein>
    <submittedName>
        <fullName evidence="3">AAA15 family ATPase/GTPase</fullName>
    </submittedName>
</protein>
<dbReference type="PANTHER" id="PTHR43581">
    <property type="entry name" value="ATP/GTP PHOSPHATASE"/>
    <property type="match status" value="1"/>
</dbReference>
<dbReference type="GO" id="GO:0005524">
    <property type="term" value="F:ATP binding"/>
    <property type="evidence" value="ECO:0007669"/>
    <property type="project" value="InterPro"/>
</dbReference>
<dbReference type="RefSeq" id="WP_003521020.1">
    <property type="nucleotide sequence ID" value="NZ_CP013828.1"/>
</dbReference>
<dbReference type="InterPro" id="IPR038729">
    <property type="entry name" value="Rad50/SbcC_AAA"/>
</dbReference>
<evidence type="ECO:0000313" key="3">
    <source>
        <dbReference type="EMBL" id="PFH03955.1"/>
    </source>
</evidence>
<dbReference type="GO" id="GO:0016887">
    <property type="term" value="F:ATP hydrolysis activity"/>
    <property type="evidence" value="ECO:0007669"/>
    <property type="project" value="InterPro"/>
</dbReference>
<feature type="domain" description="ATPase AAA-type core" evidence="1">
    <location>
        <begin position="229"/>
        <end position="283"/>
    </location>
</feature>
<evidence type="ECO:0000313" key="4">
    <source>
        <dbReference type="Proteomes" id="UP000223596"/>
    </source>
</evidence>
<evidence type="ECO:0000259" key="1">
    <source>
        <dbReference type="Pfam" id="PF13304"/>
    </source>
</evidence>
<dbReference type="EMBL" id="PDBW01000001">
    <property type="protein sequence ID" value="PFH03955.1"/>
    <property type="molecule type" value="Genomic_DNA"/>
</dbReference>
<comment type="caution">
    <text evidence="3">The sequence shown here is derived from an EMBL/GenBank/DDBJ whole genome shotgun (WGS) entry which is preliminary data.</text>
</comment>
<organism evidence="3 4">
    <name type="scientific">Acetivibrio thermocellus AD2</name>
    <dbReference type="NCBI Taxonomy" id="1138384"/>
    <lineage>
        <taxon>Bacteria</taxon>
        <taxon>Bacillati</taxon>
        <taxon>Bacillota</taxon>
        <taxon>Clostridia</taxon>
        <taxon>Eubacteriales</taxon>
        <taxon>Oscillospiraceae</taxon>
        <taxon>Acetivibrio</taxon>
    </lineage>
</organism>
<feature type="domain" description="Rad50/SbcC-type AAA" evidence="2">
    <location>
        <begin position="4"/>
        <end position="211"/>
    </location>
</feature>
<dbReference type="InterPro" id="IPR003959">
    <property type="entry name" value="ATPase_AAA_core"/>
</dbReference>
<dbReference type="SUPFAM" id="SSF52540">
    <property type="entry name" value="P-loop containing nucleoside triphosphate hydrolases"/>
    <property type="match status" value="1"/>
</dbReference>
<sequence length="522" mass="61613">MLKRVIIHNFRCFKDQTFELGKRITVISGHNATGKSTLLGLFGHSCELKAKDGKPILHKYFRTEFSEIFKASPDKDRYKGYWASLFFEPVIENSFMKYRSTWQKGNRFRIISTRFSYDSNKMINERKYEIPSLYLGLSRLYPLGESEGIKQKKEITFKNDDEKNWYITKYCNILNLNDNIESFINVDVEATKKRFFCVNTDKYDYLCNSAGQDNLGQILTAVLSFKRLKSSLTPWPGGLLLIDEVDATLHPSAQNKLFDLLFEMSRELDIQIIFTTHSLSLLSYIYSRIESNSEYRTNVNIIYLTTANIELEVITNPHWDVIYNDMQITSLFDNNEKISVYTEDAEAIWFLKKALTFKDFPAINRINFIEVDNSYTQLLKYRREDPKYFSKVIIVLDSDVKDSEIDPDFKNVIKLPGNRSIEEMIYNFLLNLPPKSPILNHEIGFTIRNIREYGPENRRLYNDDEPRKRYKKWFNDNLEKFETLNVFEEWANQHSKELDDFLHKFKRCYNIVCKANGLPRIK</sequence>
<proteinExistence type="predicted"/>
<evidence type="ECO:0000259" key="2">
    <source>
        <dbReference type="Pfam" id="PF13476"/>
    </source>
</evidence>
<dbReference type="CDD" id="cd00267">
    <property type="entry name" value="ABC_ATPase"/>
    <property type="match status" value="1"/>
</dbReference>
<dbReference type="InterPro" id="IPR051396">
    <property type="entry name" value="Bact_Antivir_Def_Nuclease"/>
</dbReference>
<dbReference type="Pfam" id="PF13304">
    <property type="entry name" value="AAA_21"/>
    <property type="match status" value="1"/>
</dbReference>
<dbReference type="AlphaFoldDB" id="A0AB36TMH1"/>
<dbReference type="Proteomes" id="UP000223596">
    <property type="component" value="Unassembled WGS sequence"/>
</dbReference>
<dbReference type="PANTHER" id="PTHR43581:SF4">
    <property type="entry name" value="ATP_GTP PHOSPHATASE"/>
    <property type="match status" value="1"/>
</dbReference>
<reference evidence="3 4" key="1">
    <citation type="submission" date="2017-09" db="EMBL/GenBank/DDBJ databases">
        <title>Evaluation of Pacific Biosciences Sequencing Technology to Finishing C. thermocellum Genome Sequences.</title>
        <authorList>
            <person name="Brown S."/>
        </authorList>
    </citation>
    <scope>NUCLEOTIDE SEQUENCE [LARGE SCALE GENOMIC DNA]</scope>
    <source>
        <strain evidence="3 4">AD2</strain>
    </source>
</reference>
<gene>
    <name evidence="3" type="ORF">M972_112774</name>
</gene>